<dbReference type="InterPro" id="IPR051636">
    <property type="entry name" value="Plant_LTP/defense-related"/>
</dbReference>
<reference evidence="3" key="1">
    <citation type="submission" date="2020-06" db="EMBL/GenBank/DDBJ databases">
        <authorList>
            <person name="Li T."/>
            <person name="Hu X."/>
            <person name="Zhang T."/>
            <person name="Song X."/>
            <person name="Zhang H."/>
            <person name="Dai N."/>
            <person name="Sheng W."/>
            <person name="Hou X."/>
            <person name="Wei L."/>
        </authorList>
    </citation>
    <scope>NUCLEOTIDE SEQUENCE</scope>
    <source>
        <strain evidence="3">G02</strain>
        <tissue evidence="3">Leaf</tissue>
    </source>
</reference>
<dbReference type="EMBL" id="JACGWJ010000029">
    <property type="protein sequence ID" value="KAL0304127.1"/>
    <property type="molecule type" value="Genomic_DNA"/>
</dbReference>
<keyword evidence="1" id="KW-0732">Signal</keyword>
<dbReference type="InterPro" id="IPR036312">
    <property type="entry name" value="Bifun_inhib/LTP/seed_sf"/>
</dbReference>
<proteinExistence type="predicted"/>
<reference evidence="3" key="2">
    <citation type="journal article" date="2024" name="Plant">
        <title>Genomic evolution and insights into agronomic trait innovations of Sesamum species.</title>
        <authorList>
            <person name="Miao H."/>
            <person name="Wang L."/>
            <person name="Qu L."/>
            <person name="Liu H."/>
            <person name="Sun Y."/>
            <person name="Le M."/>
            <person name="Wang Q."/>
            <person name="Wei S."/>
            <person name="Zheng Y."/>
            <person name="Lin W."/>
            <person name="Duan Y."/>
            <person name="Cao H."/>
            <person name="Xiong S."/>
            <person name="Wang X."/>
            <person name="Wei L."/>
            <person name="Li C."/>
            <person name="Ma Q."/>
            <person name="Ju M."/>
            <person name="Zhao R."/>
            <person name="Li G."/>
            <person name="Mu C."/>
            <person name="Tian Q."/>
            <person name="Mei H."/>
            <person name="Zhang T."/>
            <person name="Gao T."/>
            <person name="Zhang H."/>
        </authorList>
    </citation>
    <scope>NUCLEOTIDE SEQUENCE</scope>
    <source>
        <strain evidence="3">G02</strain>
    </source>
</reference>
<gene>
    <name evidence="3" type="ORF">Sradi_6280800</name>
</gene>
<dbReference type="SUPFAM" id="SSF47699">
    <property type="entry name" value="Bifunctional inhibitor/lipid-transfer protein/seed storage 2S albumin"/>
    <property type="match status" value="1"/>
</dbReference>
<comment type="caution">
    <text evidence="3">The sequence shown here is derived from an EMBL/GenBank/DDBJ whole genome shotgun (WGS) entry which is preliminary data.</text>
</comment>
<evidence type="ECO:0000313" key="3">
    <source>
        <dbReference type="EMBL" id="KAL0304127.1"/>
    </source>
</evidence>
<dbReference type="Gene3D" id="1.10.110.10">
    <property type="entry name" value="Plant lipid-transfer and hydrophobic proteins"/>
    <property type="match status" value="1"/>
</dbReference>
<dbReference type="PANTHER" id="PTHR31731">
    <property type="match status" value="1"/>
</dbReference>
<feature type="signal peptide" evidence="1">
    <location>
        <begin position="1"/>
        <end position="27"/>
    </location>
</feature>
<feature type="domain" description="Hydrophobic seed protein" evidence="2">
    <location>
        <begin position="45"/>
        <end position="126"/>
    </location>
</feature>
<organism evidence="3">
    <name type="scientific">Sesamum radiatum</name>
    <name type="common">Black benniseed</name>
    <dbReference type="NCBI Taxonomy" id="300843"/>
    <lineage>
        <taxon>Eukaryota</taxon>
        <taxon>Viridiplantae</taxon>
        <taxon>Streptophyta</taxon>
        <taxon>Embryophyta</taxon>
        <taxon>Tracheophyta</taxon>
        <taxon>Spermatophyta</taxon>
        <taxon>Magnoliopsida</taxon>
        <taxon>eudicotyledons</taxon>
        <taxon>Gunneridae</taxon>
        <taxon>Pentapetalae</taxon>
        <taxon>asterids</taxon>
        <taxon>lamiids</taxon>
        <taxon>Lamiales</taxon>
        <taxon>Pedaliaceae</taxon>
        <taxon>Sesamum</taxon>
    </lineage>
</organism>
<sequence length="126" mass="13728">MALVTRTLASATLLLLLLLSSLLFSFASRPVAEPAPQTPPTVATHGLDTGICFDLFQVLMNWSVGKPGTIHPCCTAVCSMVDYEAASSLCYTFKSNFLGMKMDYHKSISMVMNYCGLAVPRYFKCS</sequence>
<accession>A0AAW2KBC7</accession>
<feature type="chain" id="PRO_5043318411" description="Hydrophobic seed protein domain-containing protein" evidence="1">
    <location>
        <begin position="28"/>
        <end position="126"/>
    </location>
</feature>
<name>A0AAW2KBC7_SESRA</name>
<dbReference type="Pfam" id="PF14547">
    <property type="entry name" value="Hydrophob_seed"/>
    <property type="match status" value="1"/>
</dbReference>
<dbReference type="InterPro" id="IPR027923">
    <property type="entry name" value="Hydrophob_seed_dom"/>
</dbReference>
<protein>
    <recommendedName>
        <fullName evidence="2">Hydrophobic seed protein domain-containing protein</fullName>
    </recommendedName>
</protein>
<dbReference type="AlphaFoldDB" id="A0AAW2KBC7"/>
<evidence type="ECO:0000259" key="2">
    <source>
        <dbReference type="Pfam" id="PF14547"/>
    </source>
</evidence>
<evidence type="ECO:0000256" key="1">
    <source>
        <dbReference type="SAM" id="SignalP"/>
    </source>
</evidence>